<name>A0A8J1U8Q9_OWEFU</name>
<dbReference type="PROSITE" id="PS51864">
    <property type="entry name" value="ASTACIN"/>
    <property type="match status" value="1"/>
</dbReference>
<proteinExistence type="predicted"/>
<keyword evidence="5" id="KW-1185">Reference proteome</keyword>
<organism evidence="4 5">
    <name type="scientific">Owenia fusiformis</name>
    <name type="common">Polychaete worm</name>
    <dbReference type="NCBI Taxonomy" id="6347"/>
    <lineage>
        <taxon>Eukaryota</taxon>
        <taxon>Metazoa</taxon>
        <taxon>Spiralia</taxon>
        <taxon>Lophotrochozoa</taxon>
        <taxon>Annelida</taxon>
        <taxon>Polychaeta</taxon>
        <taxon>Sedentaria</taxon>
        <taxon>Canalipalpata</taxon>
        <taxon>Sabellida</taxon>
        <taxon>Oweniida</taxon>
        <taxon>Oweniidae</taxon>
        <taxon>Owenia</taxon>
    </lineage>
</organism>
<evidence type="ECO:0000313" key="4">
    <source>
        <dbReference type="EMBL" id="CAH1794913.1"/>
    </source>
</evidence>
<feature type="non-terminal residue" evidence="4">
    <location>
        <position position="1"/>
    </location>
</feature>
<dbReference type="AlphaFoldDB" id="A0A8J1U8Q9"/>
<sequence length="154" mass="17597">SMRCIQTTIAIVLLMTSDLVFGGVVHNAKEHWGARGEENTKRKGHDGVKKQDNDVSSEEEDFAQVPSNRVSIEAEQGRFEGDIINSPYQTGIKKFRNVLHEDFWGNFLWTNGEVPYILDDNYTPMERKHIVDAMALIESRSMNCVKFKEYSNPT</sequence>
<evidence type="ECO:0000256" key="1">
    <source>
        <dbReference type="PROSITE-ProRule" id="PRU01211"/>
    </source>
</evidence>
<feature type="non-terminal residue" evidence="4">
    <location>
        <position position="154"/>
    </location>
</feature>
<dbReference type="SUPFAM" id="SSF55486">
    <property type="entry name" value="Metalloproteases ('zincins'), catalytic domain"/>
    <property type="match status" value="1"/>
</dbReference>
<dbReference type="Gene3D" id="3.40.390.10">
    <property type="entry name" value="Collagenase (Catalytic Domain)"/>
    <property type="match status" value="1"/>
</dbReference>
<comment type="caution">
    <text evidence="4">The sequence shown here is derived from an EMBL/GenBank/DDBJ whole genome shotgun (WGS) entry which is preliminary data.</text>
</comment>
<accession>A0A8J1U8Q9</accession>
<keyword evidence="3" id="KW-0732">Signal</keyword>
<evidence type="ECO:0000256" key="3">
    <source>
        <dbReference type="SAM" id="SignalP"/>
    </source>
</evidence>
<dbReference type="InterPro" id="IPR001506">
    <property type="entry name" value="Peptidase_M12A"/>
</dbReference>
<evidence type="ECO:0000256" key="2">
    <source>
        <dbReference type="SAM" id="MobiDB-lite"/>
    </source>
</evidence>
<evidence type="ECO:0000313" key="5">
    <source>
        <dbReference type="Proteomes" id="UP000749559"/>
    </source>
</evidence>
<dbReference type="InterPro" id="IPR024079">
    <property type="entry name" value="MetalloPept_cat_dom_sf"/>
</dbReference>
<feature type="chain" id="PRO_5043803680" evidence="3">
    <location>
        <begin position="23"/>
        <end position="154"/>
    </location>
</feature>
<comment type="caution">
    <text evidence="1">Lacks conserved residue(s) required for the propagation of feature annotation.</text>
</comment>
<protein>
    <submittedName>
        <fullName evidence="4">Uncharacterized protein</fullName>
    </submittedName>
</protein>
<dbReference type="Proteomes" id="UP000749559">
    <property type="component" value="Unassembled WGS sequence"/>
</dbReference>
<feature type="compositionally biased region" description="Basic and acidic residues" evidence="2">
    <location>
        <begin position="32"/>
        <end position="53"/>
    </location>
</feature>
<dbReference type="GO" id="GO:0006508">
    <property type="term" value="P:proteolysis"/>
    <property type="evidence" value="ECO:0007669"/>
    <property type="project" value="InterPro"/>
</dbReference>
<feature type="signal peptide" evidence="3">
    <location>
        <begin position="1"/>
        <end position="22"/>
    </location>
</feature>
<dbReference type="GO" id="GO:0004222">
    <property type="term" value="F:metalloendopeptidase activity"/>
    <property type="evidence" value="ECO:0007669"/>
    <property type="project" value="InterPro"/>
</dbReference>
<feature type="region of interest" description="Disordered" evidence="2">
    <location>
        <begin position="32"/>
        <end position="67"/>
    </location>
</feature>
<reference evidence="4" key="1">
    <citation type="submission" date="2022-03" db="EMBL/GenBank/DDBJ databases">
        <authorList>
            <person name="Martin C."/>
        </authorList>
    </citation>
    <scope>NUCLEOTIDE SEQUENCE</scope>
</reference>
<dbReference type="EMBL" id="CAIIXF020000009">
    <property type="protein sequence ID" value="CAH1794913.1"/>
    <property type="molecule type" value="Genomic_DNA"/>
</dbReference>
<gene>
    <name evidence="4" type="ORF">OFUS_LOCUS19529</name>
</gene>